<protein>
    <submittedName>
        <fullName evidence="3">TIGR03083 family protein</fullName>
    </submittedName>
</protein>
<name>A0A1H3QG92_9ACTN</name>
<dbReference type="AlphaFoldDB" id="A0A1H3QG92"/>
<dbReference type="NCBIfam" id="TIGR03083">
    <property type="entry name" value="maleylpyruvate isomerase family mycothiol-dependent enzyme"/>
    <property type="match status" value="1"/>
</dbReference>
<dbReference type="Pfam" id="PF11716">
    <property type="entry name" value="MDMPI_N"/>
    <property type="match status" value="1"/>
</dbReference>
<feature type="domain" description="Mycothiol-dependent maleylpyruvate isomerase metal-binding" evidence="2">
    <location>
        <begin position="51"/>
        <end position="182"/>
    </location>
</feature>
<dbReference type="InterPro" id="IPR024344">
    <property type="entry name" value="MDMPI_metal-binding"/>
</dbReference>
<proteinExistence type="predicted"/>
<dbReference type="Proteomes" id="UP000198921">
    <property type="component" value="Unassembled WGS sequence"/>
</dbReference>
<feature type="compositionally biased region" description="Basic and acidic residues" evidence="1">
    <location>
        <begin position="31"/>
        <end position="41"/>
    </location>
</feature>
<dbReference type="InterPro" id="IPR034660">
    <property type="entry name" value="DinB/YfiT-like"/>
</dbReference>
<keyword evidence="4" id="KW-1185">Reference proteome</keyword>
<organism evidence="3 4">
    <name type="scientific">Geodermatophilus africanus</name>
    <dbReference type="NCBI Taxonomy" id="1137993"/>
    <lineage>
        <taxon>Bacteria</taxon>
        <taxon>Bacillati</taxon>
        <taxon>Actinomycetota</taxon>
        <taxon>Actinomycetes</taxon>
        <taxon>Geodermatophilales</taxon>
        <taxon>Geodermatophilaceae</taxon>
        <taxon>Geodermatophilus</taxon>
    </lineage>
</organism>
<sequence>MTGLTPGVETHATPAAVPHGYEAAMAPSGDTQHRGMADAGRDTVGPMMLGAWDAFLEQAAAVDLGRPTRLPEWRVHEVCVHLGLWDDHAALPDLIASARAGGLGTPPAVDATNARVTAAHRDASREEVLAALRRNRDATARYLAEEPAELDTAPAVAVVGRLPLLSVVLGQAYELAVHGLDLVPCGAAPPPPAVLQSGLAALADVTGALAAREGVIGGATLATPEGGWTFAADGAGWTVRRTPAGDVRGTAVEAPADLLLEAASGRVNPVAALARRRLRVHELGGLLALAPIVQSAPGIPGGPILALAAQTLGGVGGLVGRLRGRR</sequence>
<evidence type="ECO:0000313" key="3">
    <source>
        <dbReference type="EMBL" id="SDZ11739.1"/>
    </source>
</evidence>
<gene>
    <name evidence="3" type="ORF">SAMN05660209_04717</name>
</gene>
<dbReference type="SUPFAM" id="SSF109854">
    <property type="entry name" value="DinB/YfiT-like putative metalloenzymes"/>
    <property type="match status" value="1"/>
</dbReference>
<feature type="region of interest" description="Disordered" evidence="1">
    <location>
        <begin position="1"/>
        <end position="42"/>
    </location>
</feature>
<dbReference type="Gene3D" id="1.20.120.450">
    <property type="entry name" value="dinb family like domain"/>
    <property type="match status" value="1"/>
</dbReference>
<evidence type="ECO:0000313" key="4">
    <source>
        <dbReference type="Proteomes" id="UP000198921"/>
    </source>
</evidence>
<dbReference type="InterPro" id="IPR017517">
    <property type="entry name" value="Maleyloyr_isom"/>
</dbReference>
<reference evidence="4" key="1">
    <citation type="submission" date="2016-10" db="EMBL/GenBank/DDBJ databases">
        <authorList>
            <person name="Varghese N."/>
            <person name="Submissions S."/>
        </authorList>
    </citation>
    <scope>NUCLEOTIDE SEQUENCE [LARGE SCALE GENOMIC DNA]</scope>
    <source>
        <strain evidence="4">DSM 45422</strain>
    </source>
</reference>
<dbReference type="GO" id="GO:0046872">
    <property type="term" value="F:metal ion binding"/>
    <property type="evidence" value="ECO:0007669"/>
    <property type="project" value="InterPro"/>
</dbReference>
<evidence type="ECO:0000259" key="2">
    <source>
        <dbReference type="Pfam" id="PF11716"/>
    </source>
</evidence>
<accession>A0A1H3QG92</accession>
<evidence type="ECO:0000256" key="1">
    <source>
        <dbReference type="SAM" id="MobiDB-lite"/>
    </source>
</evidence>
<dbReference type="EMBL" id="FNOT01000022">
    <property type="protein sequence ID" value="SDZ11739.1"/>
    <property type="molecule type" value="Genomic_DNA"/>
</dbReference>